<dbReference type="PANTHER" id="PTHR28527:SF1">
    <property type="entry name" value="SWI5-DEPENDENT RECOMBINATION DNA REPAIR PROTEIN 1"/>
    <property type="match status" value="1"/>
</dbReference>
<feature type="region of interest" description="Disordered" evidence="1">
    <location>
        <begin position="1"/>
        <end position="89"/>
    </location>
</feature>
<proteinExistence type="predicted"/>
<gene>
    <name evidence="2" type="ORF">EJ04DRAFT_511003</name>
</gene>
<feature type="compositionally biased region" description="Low complexity" evidence="1">
    <location>
        <begin position="54"/>
        <end position="63"/>
    </location>
</feature>
<dbReference type="PANTHER" id="PTHR28527">
    <property type="entry name" value="MATING-TYPE SWITCHING PROTEIN SWI2-RELATED"/>
    <property type="match status" value="1"/>
</dbReference>
<evidence type="ECO:0000313" key="3">
    <source>
        <dbReference type="Proteomes" id="UP000799444"/>
    </source>
</evidence>
<sequence>MSTPHAKRRRMNDATKTLHKPFKSPFRTPLKRDPALTPPSSDPPDVARTDGTFSTSSDLSLSSHPTAAKPLLPRSNFHTPSRTIQQKSNPRLTREIMQIRSDIQILEQAHALLTTTKDADLELLVDRWRSASRAAAEEVFAGTRDRVNRMGGVGAWKQREKEQKEWRQKWDKEEAEAQKGGDEDEDGDGENGKENMEQYVYDDYGNLDKKEDAHGVDDSAGAEDDSFTMDMMLRTLNIDLKLIGYDREAQLWD</sequence>
<dbReference type="OrthoDB" id="27934at2759"/>
<feature type="compositionally biased region" description="Basic and acidic residues" evidence="1">
    <location>
        <begin position="157"/>
        <end position="181"/>
    </location>
</feature>
<accession>A0A9P4QZJ8</accession>
<evidence type="ECO:0000256" key="1">
    <source>
        <dbReference type="SAM" id="MobiDB-lite"/>
    </source>
</evidence>
<feature type="compositionally biased region" description="Polar residues" evidence="1">
    <location>
        <begin position="76"/>
        <end position="89"/>
    </location>
</feature>
<keyword evidence="3" id="KW-1185">Reference proteome</keyword>
<feature type="compositionally biased region" description="Basic residues" evidence="1">
    <location>
        <begin position="1"/>
        <end position="10"/>
    </location>
</feature>
<name>A0A9P4QZJ8_9PLEO</name>
<feature type="region of interest" description="Disordered" evidence="1">
    <location>
        <begin position="155"/>
        <end position="197"/>
    </location>
</feature>
<reference evidence="2" key="1">
    <citation type="journal article" date="2020" name="Stud. Mycol.">
        <title>101 Dothideomycetes genomes: a test case for predicting lifestyles and emergence of pathogens.</title>
        <authorList>
            <person name="Haridas S."/>
            <person name="Albert R."/>
            <person name="Binder M."/>
            <person name="Bloem J."/>
            <person name="Labutti K."/>
            <person name="Salamov A."/>
            <person name="Andreopoulos B."/>
            <person name="Baker S."/>
            <person name="Barry K."/>
            <person name="Bills G."/>
            <person name="Bluhm B."/>
            <person name="Cannon C."/>
            <person name="Castanera R."/>
            <person name="Culley D."/>
            <person name="Daum C."/>
            <person name="Ezra D."/>
            <person name="Gonzalez J."/>
            <person name="Henrissat B."/>
            <person name="Kuo A."/>
            <person name="Liang C."/>
            <person name="Lipzen A."/>
            <person name="Lutzoni F."/>
            <person name="Magnuson J."/>
            <person name="Mondo S."/>
            <person name="Nolan M."/>
            <person name="Ohm R."/>
            <person name="Pangilinan J."/>
            <person name="Park H.-J."/>
            <person name="Ramirez L."/>
            <person name="Alfaro M."/>
            <person name="Sun H."/>
            <person name="Tritt A."/>
            <person name="Yoshinaga Y."/>
            <person name="Zwiers L.-H."/>
            <person name="Turgeon B."/>
            <person name="Goodwin S."/>
            <person name="Spatafora J."/>
            <person name="Crous P."/>
            <person name="Grigoriev I."/>
        </authorList>
    </citation>
    <scope>NUCLEOTIDE SEQUENCE</scope>
    <source>
        <strain evidence="2">CBS 125425</strain>
    </source>
</reference>
<comment type="caution">
    <text evidence="2">The sequence shown here is derived from an EMBL/GenBank/DDBJ whole genome shotgun (WGS) entry which is preliminary data.</text>
</comment>
<dbReference type="Gene3D" id="6.10.140.1020">
    <property type="match status" value="1"/>
</dbReference>
<dbReference type="Proteomes" id="UP000799444">
    <property type="component" value="Unassembled WGS sequence"/>
</dbReference>
<dbReference type="GO" id="GO:0006310">
    <property type="term" value="P:DNA recombination"/>
    <property type="evidence" value="ECO:0007669"/>
    <property type="project" value="TreeGrafter"/>
</dbReference>
<evidence type="ECO:0000313" key="2">
    <source>
        <dbReference type="EMBL" id="KAF2736502.1"/>
    </source>
</evidence>
<dbReference type="AlphaFoldDB" id="A0A9P4QZJ8"/>
<dbReference type="EMBL" id="ML996124">
    <property type="protein sequence ID" value="KAF2736502.1"/>
    <property type="molecule type" value="Genomic_DNA"/>
</dbReference>
<organism evidence="2 3">
    <name type="scientific">Polyplosphaeria fusca</name>
    <dbReference type="NCBI Taxonomy" id="682080"/>
    <lineage>
        <taxon>Eukaryota</taxon>
        <taxon>Fungi</taxon>
        <taxon>Dikarya</taxon>
        <taxon>Ascomycota</taxon>
        <taxon>Pezizomycotina</taxon>
        <taxon>Dothideomycetes</taxon>
        <taxon>Pleosporomycetidae</taxon>
        <taxon>Pleosporales</taxon>
        <taxon>Tetraplosphaeriaceae</taxon>
        <taxon>Polyplosphaeria</taxon>
    </lineage>
</organism>
<protein>
    <submittedName>
        <fullName evidence="2">Uncharacterized protein</fullName>
    </submittedName>
</protein>